<feature type="transmembrane region" description="Helical" evidence="2">
    <location>
        <begin position="85"/>
        <end position="108"/>
    </location>
</feature>
<dbReference type="EMBL" id="JAGSHT010000012">
    <property type="protein sequence ID" value="MBZ2196958.1"/>
    <property type="molecule type" value="Genomic_DNA"/>
</dbReference>
<evidence type="ECO:0000256" key="1">
    <source>
        <dbReference type="SAM" id="MobiDB-lite"/>
    </source>
</evidence>
<organism evidence="3 4">
    <name type="scientific">Occultella gossypii</name>
    <dbReference type="NCBI Taxonomy" id="2800820"/>
    <lineage>
        <taxon>Bacteria</taxon>
        <taxon>Bacillati</taxon>
        <taxon>Actinomycetota</taxon>
        <taxon>Actinomycetes</taxon>
        <taxon>Micrococcales</taxon>
        <taxon>Ruaniaceae</taxon>
        <taxon>Occultella</taxon>
    </lineage>
</organism>
<keyword evidence="4" id="KW-1185">Reference proteome</keyword>
<proteinExistence type="predicted"/>
<keyword evidence="2" id="KW-0812">Transmembrane</keyword>
<reference evidence="3 4" key="1">
    <citation type="submission" date="2021-04" db="EMBL/GenBank/DDBJ databases">
        <title>Ruania sp. nov., isolated from sandy soil of mangrove forest.</title>
        <authorList>
            <person name="Ge X."/>
            <person name="Huang R."/>
            <person name="Liu W."/>
        </authorList>
    </citation>
    <scope>NUCLEOTIDE SEQUENCE [LARGE SCALE GENOMIC DNA]</scope>
    <source>
        <strain evidence="3 4">N2-46</strain>
    </source>
</reference>
<feature type="transmembrane region" description="Helical" evidence="2">
    <location>
        <begin position="46"/>
        <end position="65"/>
    </location>
</feature>
<dbReference type="RefSeq" id="WP_223406306.1">
    <property type="nucleotide sequence ID" value="NZ_JAGSHT010000012.1"/>
</dbReference>
<comment type="caution">
    <text evidence="3">The sequence shown here is derived from an EMBL/GenBank/DDBJ whole genome shotgun (WGS) entry which is preliminary data.</text>
</comment>
<evidence type="ECO:0000313" key="4">
    <source>
        <dbReference type="Proteomes" id="UP000826651"/>
    </source>
</evidence>
<evidence type="ECO:0008006" key="5">
    <source>
        <dbReference type="Google" id="ProtNLM"/>
    </source>
</evidence>
<evidence type="ECO:0000313" key="3">
    <source>
        <dbReference type="EMBL" id="MBZ2196958.1"/>
    </source>
</evidence>
<evidence type="ECO:0000256" key="2">
    <source>
        <dbReference type="SAM" id="Phobius"/>
    </source>
</evidence>
<sequence>MSDPTGSAQPGDRRPGGPADPASPYASATSPYAPASLGASAATSNAAGRTALVLAIVALVCWLGFDVAESIAFSTGSYSRVVFQVLRAGGWVGLILALGALGAGIYALRRSGPRGAAGVATGIGLTLVALWLLSRVTTSLALYLW</sequence>
<dbReference type="Proteomes" id="UP000826651">
    <property type="component" value="Unassembled WGS sequence"/>
</dbReference>
<feature type="compositionally biased region" description="Low complexity" evidence="1">
    <location>
        <begin position="16"/>
        <end position="27"/>
    </location>
</feature>
<name>A0ABS7SCJ0_9MICO</name>
<keyword evidence="2" id="KW-0472">Membrane</keyword>
<gene>
    <name evidence="3" type="ORF">KCQ71_12380</name>
</gene>
<protein>
    <recommendedName>
        <fullName evidence="5">Tripartite tricarboxylate transporter TctB family protein</fullName>
    </recommendedName>
</protein>
<keyword evidence="2" id="KW-1133">Transmembrane helix</keyword>
<feature type="region of interest" description="Disordered" evidence="1">
    <location>
        <begin position="1"/>
        <end position="27"/>
    </location>
</feature>
<feature type="transmembrane region" description="Helical" evidence="2">
    <location>
        <begin position="115"/>
        <end position="134"/>
    </location>
</feature>
<accession>A0ABS7SCJ0</accession>